<dbReference type="AlphaFoldDB" id="A0A6J4K8K9"/>
<organism evidence="1">
    <name type="scientific">uncultured Coleofasciculus sp</name>
    <dbReference type="NCBI Taxonomy" id="1267456"/>
    <lineage>
        <taxon>Bacteria</taxon>
        <taxon>Bacillati</taxon>
        <taxon>Cyanobacteriota</taxon>
        <taxon>Cyanophyceae</taxon>
        <taxon>Coleofasciculales</taxon>
        <taxon>Coleofasciculaceae</taxon>
        <taxon>Coleofasciculus</taxon>
        <taxon>environmental samples</taxon>
    </lineage>
</organism>
<accession>A0A6J4K8K9</accession>
<sequence>MFKEPEFDVRHSYPCVGVAPGFWVILISNSGSLANWQNHPKIDAFFCVLN</sequence>
<evidence type="ECO:0000313" key="1">
    <source>
        <dbReference type="EMBL" id="CAA9298791.1"/>
    </source>
</evidence>
<reference evidence="1" key="1">
    <citation type="submission" date="2020-02" db="EMBL/GenBank/DDBJ databases">
        <authorList>
            <person name="Meier V. D."/>
        </authorList>
    </citation>
    <scope>NUCLEOTIDE SEQUENCE</scope>
    <source>
        <strain evidence="1">AVDCRST_MAG92</strain>
    </source>
</reference>
<gene>
    <name evidence="1" type="ORF">AVDCRST_MAG92-4935</name>
</gene>
<proteinExistence type="predicted"/>
<name>A0A6J4K8K9_9CYAN</name>
<protein>
    <submittedName>
        <fullName evidence="1">Uncharacterized protein</fullName>
    </submittedName>
</protein>
<dbReference type="EMBL" id="CADCTM010000866">
    <property type="protein sequence ID" value="CAA9298791.1"/>
    <property type="molecule type" value="Genomic_DNA"/>
</dbReference>